<comment type="similarity">
    <text evidence="2">Belongs to the UPF0382 family.</text>
</comment>
<evidence type="ECO:0000256" key="4">
    <source>
        <dbReference type="ARBA" id="ARBA00022989"/>
    </source>
</evidence>
<evidence type="ECO:0000256" key="5">
    <source>
        <dbReference type="ARBA" id="ARBA00023136"/>
    </source>
</evidence>
<evidence type="ECO:0000256" key="3">
    <source>
        <dbReference type="ARBA" id="ARBA00022692"/>
    </source>
</evidence>
<keyword evidence="4 6" id="KW-1133">Transmembrane helix</keyword>
<evidence type="ECO:0000256" key="2">
    <source>
        <dbReference type="ARBA" id="ARBA00009694"/>
    </source>
</evidence>
<dbReference type="Proteomes" id="UP001267426">
    <property type="component" value="Unassembled WGS sequence"/>
</dbReference>
<evidence type="ECO:0000256" key="1">
    <source>
        <dbReference type="ARBA" id="ARBA00004141"/>
    </source>
</evidence>
<dbReference type="Pfam" id="PF04241">
    <property type="entry name" value="DUF423"/>
    <property type="match status" value="1"/>
</dbReference>
<proteinExistence type="inferred from homology"/>
<comment type="subcellular location">
    <subcellularLocation>
        <location evidence="1">Membrane</location>
        <topology evidence="1">Multi-pass membrane protein</topology>
    </subcellularLocation>
</comment>
<protein>
    <submittedName>
        <fullName evidence="7">DUF423 domain-containing protein</fullName>
    </submittedName>
</protein>
<reference evidence="7 8" key="1">
    <citation type="submission" date="2023-09" db="EMBL/GenBank/DDBJ databases">
        <authorList>
            <person name="Rey-Velasco X."/>
        </authorList>
    </citation>
    <scope>NUCLEOTIDE SEQUENCE [LARGE SCALE GENOMIC DNA]</scope>
    <source>
        <strain evidence="7 8">F394</strain>
    </source>
</reference>
<name>A0ABU3BM29_9BACT</name>
<feature type="transmembrane region" description="Helical" evidence="6">
    <location>
        <begin position="105"/>
        <end position="127"/>
    </location>
</feature>
<sequence>MSRPLSPGAGRLVAAAAVVGGLMVAAGAFGAHALADAVPPARLDVWRTGAAYGQVHALAAVLAALVAGQTGARAALRAGWLFLAGVALFSGSLAALVLLDLPALGAVTPLGGVAFLVGWGTLAWAGWSNAE</sequence>
<evidence type="ECO:0000313" key="8">
    <source>
        <dbReference type="Proteomes" id="UP001267426"/>
    </source>
</evidence>
<keyword evidence="8" id="KW-1185">Reference proteome</keyword>
<evidence type="ECO:0000313" key="7">
    <source>
        <dbReference type="EMBL" id="MDT0630290.1"/>
    </source>
</evidence>
<keyword evidence="3 6" id="KW-0812">Transmembrane</keyword>
<accession>A0ABU3BM29</accession>
<comment type="caution">
    <text evidence="7">The sequence shown here is derived from an EMBL/GenBank/DDBJ whole genome shotgun (WGS) entry which is preliminary data.</text>
</comment>
<gene>
    <name evidence="7" type="ORF">RM540_00885</name>
</gene>
<dbReference type="PANTHER" id="PTHR43461:SF1">
    <property type="entry name" value="TRANSMEMBRANE PROTEIN 256"/>
    <property type="match status" value="1"/>
</dbReference>
<feature type="transmembrane region" description="Helical" evidence="6">
    <location>
        <begin position="51"/>
        <end position="68"/>
    </location>
</feature>
<feature type="transmembrane region" description="Helical" evidence="6">
    <location>
        <begin position="80"/>
        <end position="99"/>
    </location>
</feature>
<organism evidence="7 8">
    <name type="scientific">Rubrivirga litoralis</name>
    <dbReference type="NCBI Taxonomy" id="3075598"/>
    <lineage>
        <taxon>Bacteria</taxon>
        <taxon>Pseudomonadati</taxon>
        <taxon>Rhodothermota</taxon>
        <taxon>Rhodothermia</taxon>
        <taxon>Rhodothermales</taxon>
        <taxon>Rubricoccaceae</taxon>
        <taxon>Rubrivirga</taxon>
    </lineage>
</organism>
<dbReference type="InterPro" id="IPR006696">
    <property type="entry name" value="DUF423"/>
</dbReference>
<keyword evidence="5 6" id="KW-0472">Membrane</keyword>
<dbReference type="EMBL" id="JAVRHT010000001">
    <property type="protein sequence ID" value="MDT0630290.1"/>
    <property type="molecule type" value="Genomic_DNA"/>
</dbReference>
<dbReference type="RefSeq" id="WP_311661293.1">
    <property type="nucleotide sequence ID" value="NZ_JAVRHT010000001.1"/>
</dbReference>
<evidence type="ECO:0000256" key="6">
    <source>
        <dbReference type="SAM" id="Phobius"/>
    </source>
</evidence>
<dbReference type="PANTHER" id="PTHR43461">
    <property type="entry name" value="TRANSMEMBRANE PROTEIN 256"/>
    <property type="match status" value="1"/>
</dbReference>